<proteinExistence type="predicted"/>
<feature type="domain" description="DUF5067" evidence="4">
    <location>
        <begin position="68"/>
        <end position="194"/>
    </location>
</feature>
<keyword evidence="6" id="KW-1185">Reference proteome</keyword>
<feature type="compositionally biased region" description="Basic residues" evidence="2">
    <location>
        <begin position="46"/>
        <end position="56"/>
    </location>
</feature>
<dbReference type="PATRIC" id="fig|1423815.3.peg.879"/>
<gene>
    <name evidence="5" type="ORF">FC27_GL000863</name>
</gene>
<dbReference type="Gene3D" id="2.60.40.1240">
    <property type="match status" value="1"/>
</dbReference>
<feature type="chain" id="PRO_5039364510" description="DUF5067 domain-containing protein" evidence="3">
    <location>
        <begin position="26"/>
        <end position="209"/>
    </location>
</feature>
<protein>
    <recommendedName>
        <fullName evidence="4">DUF5067 domain-containing protein</fullName>
    </recommendedName>
</protein>
<dbReference type="PROSITE" id="PS51257">
    <property type="entry name" value="PROKAR_LIPOPROTEIN"/>
    <property type="match status" value="1"/>
</dbReference>
<feature type="signal peptide" evidence="3">
    <location>
        <begin position="1"/>
        <end position="25"/>
    </location>
</feature>
<keyword evidence="1 3" id="KW-0732">Signal</keyword>
<dbReference type="Proteomes" id="UP000051647">
    <property type="component" value="Unassembled WGS sequence"/>
</dbReference>
<name>A0A0R1SFF1_9LACO</name>
<dbReference type="eggNOG" id="ENOG5033INI">
    <property type="taxonomic scope" value="Bacteria"/>
</dbReference>
<dbReference type="Pfam" id="PF16729">
    <property type="entry name" value="DUF5067"/>
    <property type="match status" value="1"/>
</dbReference>
<comment type="caution">
    <text evidence="5">The sequence shown here is derived from an EMBL/GenBank/DDBJ whole genome shotgun (WGS) entry which is preliminary data.</text>
</comment>
<evidence type="ECO:0000313" key="5">
    <source>
        <dbReference type="EMBL" id="KRL68125.1"/>
    </source>
</evidence>
<dbReference type="InterPro" id="IPR029050">
    <property type="entry name" value="Immunoprotect_excell_Ig-like"/>
</dbReference>
<evidence type="ECO:0000259" key="4">
    <source>
        <dbReference type="Pfam" id="PF16729"/>
    </source>
</evidence>
<feature type="region of interest" description="Disordered" evidence="2">
    <location>
        <begin position="28"/>
        <end position="64"/>
    </location>
</feature>
<dbReference type="EMBL" id="AZFA01000002">
    <property type="protein sequence ID" value="KRL68125.1"/>
    <property type="molecule type" value="Genomic_DNA"/>
</dbReference>
<reference evidence="5 6" key="1">
    <citation type="journal article" date="2015" name="Genome Announc.">
        <title>Expanding the biotechnology potential of lactobacilli through comparative genomics of 213 strains and associated genera.</title>
        <authorList>
            <person name="Sun Z."/>
            <person name="Harris H.M."/>
            <person name="McCann A."/>
            <person name="Guo C."/>
            <person name="Argimon S."/>
            <person name="Zhang W."/>
            <person name="Yang X."/>
            <person name="Jeffery I.B."/>
            <person name="Cooney J.C."/>
            <person name="Kagawa T.F."/>
            <person name="Liu W."/>
            <person name="Song Y."/>
            <person name="Salvetti E."/>
            <person name="Wrobel A."/>
            <person name="Rasinkangas P."/>
            <person name="Parkhill J."/>
            <person name="Rea M.C."/>
            <person name="O'Sullivan O."/>
            <person name="Ritari J."/>
            <person name="Douillard F.P."/>
            <person name="Paul Ross R."/>
            <person name="Yang R."/>
            <person name="Briner A.E."/>
            <person name="Felis G.E."/>
            <person name="de Vos W.M."/>
            <person name="Barrangou R."/>
            <person name="Klaenhammer T.R."/>
            <person name="Caufield P.W."/>
            <person name="Cui Y."/>
            <person name="Zhang H."/>
            <person name="O'Toole P.W."/>
        </authorList>
    </citation>
    <scope>NUCLEOTIDE SEQUENCE [LARGE SCALE GENOMIC DNA]</scope>
    <source>
        <strain evidence="5 6">DSM 14857</strain>
    </source>
</reference>
<sequence>MEEIMKNKGLALTGLTILLASTLVACSSGSDTSKKSEKPNDVSTKTVKKSSKKTNSTKKEAATKIPTDDNHEWFFKDDVFYAGMETYKLTKSEIRDGAEDGTKVLVIYTDITNNSKKEQDPSNVYMVVHAKQKTDTSNVELEPGMIGTDENGDNPLQQYEDNLNNALLPGKTVTGILTFKLGDNNNNPVSLEFDNSDFDKIGTKTYQIN</sequence>
<accession>A0A0R1SFF1</accession>
<evidence type="ECO:0000256" key="2">
    <source>
        <dbReference type="SAM" id="MobiDB-lite"/>
    </source>
</evidence>
<evidence type="ECO:0000313" key="6">
    <source>
        <dbReference type="Proteomes" id="UP000051647"/>
    </source>
</evidence>
<dbReference type="AlphaFoldDB" id="A0A0R1SFF1"/>
<dbReference type="InterPro" id="IPR031989">
    <property type="entry name" value="DUF5067"/>
</dbReference>
<organism evidence="5 6">
    <name type="scientific">Companilactobacillus versmoldensis DSM 14857 = KCTC 3814</name>
    <dbReference type="NCBI Taxonomy" id="1423815"/>
    <lineage>
        <taxon>Bacteria</taxon>
        <taxon>Bacillati</taxon>
        <taxon>Bacillota</taxon>
        <taxon>Bacilli</taxon>
        <taxon>Lactobacillales</taxon>
        <taxon>Lactobacillaceae</taxon>
        <taxon>Companilactobacillus</taxon>
    </lineage>
</organism>
<evidence type="ECO:0000256" key="3">
    <source>
        <dbReference type="SAM" id="SignalP"/>
    </source>
</evidence>
<evidence type="ECO:0000256" key="1">
    <source>
        <dbReference type="ARBA" id="ARBA00022729"/>
    </source>
</evidence>